<dbReference type="RefSeq" id="WP_377931865.1">
    <property type="nucleotide sequence ID" value="NZ_JBHUMF010000002.1"/>
</dbReference>
<dbReference type="PANTHER" id="PTHR37166:SF1">
    <property type="entry name" value="PROTEIN FLAG"/>
    <property type="match status" value="1"/>
</dbReference>
<keyword evidence="2" id="KW-0969">Cilium</keyword>
<feature type="compositionally biased region" description="Polar residues" evidence="1">
    <location>
        <begin position="7"/>
        <end position="41"/>
    </location>
</feature>
<proteinExistence type="predicted"/>
<evidence type="ECO:0000313" key="2">
    <source>
        <dbReference type="EMBL" id="MFD2679320.1"/>
    </source>
</evidence>
<name>A0ABW5RLR8_9BACI</name>
<gene>
    <name evidence="2" type="primary">flaG</name>
    <name evidence="2" type="ORF">ACFSUL_01005</name>
</gene>
<dbReference type="SUPFAM" id="SSF160214">
    <property type="entry name" value="FlaG-like"/>
    <property type="match status" value="1"/>
</dbReference>
<keyword evidence="2" id="KW-0966">Cell projection</keyword>
<organism evidence="2 3">
    <name type="scientific">Bacillus seohaeanensis</name>
    <dbReference type="NCBI Taxonomy" id="284580"/>
    <lineage>
        <taxon>Bacteria</taxon>
        <taxon>Bacillati</taxon>
        <taxon>Bacillota</taxon>
        <taxon>Bacilli</taxon>
        <taxon>Bacillales</taxon>
        <taxon>Bacillaceae</taxon>
        <taxon>Bacillus</taxon>
    </lineage>
</organism>
<dbReference type="Proteomes" id="UP001597506">
    <property type="component" value="Unassembled WGS sequence"/>
</dbReference>
<protein>
    <submittedName>
        <fullName evidence="2">Flagellar protein FlaG</fullName>
    </submittedName>
</protein>
<feature type="region of interest" description="Disordered" evidence="1">
    <location>
        <begin position="1"/>
        <end position="46"/>
    </location>
</feature>
<keyword evidence="2" id="KW-0282">Flagellum</keyword>
<dbReference type="PANTHER" id="PTHR37166">
    <property type="entry name" value="PROTEIN FLAG"/>
    <property type="match status" value="1"/>
</dbReference>
<evidence type="ECO:0000313" key="3">
    <source>
        <dbReference type="Proteomes" id="UP001597506"/>
    </source>
</evidence>
<dbReference type="EMBL" id="JBHUMF010000002">
    <property type="protein sequence ID" value="MFD2679320.1"/>
    <property type="molecule type" value="Genomic_DNA"/>
</dbReference>
<dbReference type="NCBIfam" id="NF005834">
    <property type="entry name" value="PRK07738.1"/>
    <property type="match status" value="1"/>
</dbReference>
<sequence length="119" mass="13718">MIEKVTGGSTSLQSFLKPSNNENNQEVKQPQVQERQSNSLQLEPVTKEKMESVVRGMNEFLTLSKTHLKFEFHDKLEEYYVTIVDDSTKEVVKEIPSKKVLDMYAAMTEFVSLMVDKKI</sequence>
<accession>A0ABW5RLR8</accession>
<dbReference type="Pfam" id="PF03646">
    <property type="entry name" value="FlaG"/>
    <property type="match status" value="1"/>
</dbReference>
<comment type="caution">
    <text evidence="2">The sequence shown here is derived from an EMBL/GenBank/DDBJ whole genome shotgun (WGS) entry which is preliminary data.</text>
</comment>
<evidence type="ECO:0000256" key="1">
    <source>
        <dbReference type="SAM" id="MobiDB-lite"/>
    </source>
</evidence>
<dbReference type="InterPro" id="IPR005186">
    <property type="entry name" value="FlaG"/>
</dbReference>
<keyword evidence="3" id="KW-1185">Reference proteome</keyword>
<dbReference type="InterPro" id="IPR035924">
    <property type="entry name" value="FlaG-like_sf"/>
</dbReference>
<dbReference type="Gene3D" id="3.30.160.170">
    <property type="entry name" value="FlaG-like"/>
    <property type="match status" value="1"/>
</dbReference>
<reference evidence="3" key="1">
    <citation type="journal article" date="2019" name="Int. J. Syst. Evol. Microbiol.">
        <title>The Global Catalogue of Microorganisms (GCM) 10K type strain sequencing project: providing services to taxonomists for standard genome sequencing and annotation.</title>
        <authorList>
            <consortium name="The Broad Institute Genomics Platform"/>
            <consortium name="The Broad Institute Genome Sequencing Center for Infectious Disease"/>
            <person name="Wu L."/>
            <person name="Ma J."/>
        </authorList>
    </citation>
    <scope>NUCLEOTIDE SEQUENCE [LARGE SCALE GENOMIC DNA]</scope>
    <source>
        <strain evidence="3">KCTC 3913</strain>
    </source>
</reference>